<dbReference type="eggNOG" id="ENOG5032SI8">
    <property type="taxonomic scope" value="Bacteria"/>
</dbReference>
<dbReference type="EMBL" id="CT573213">
    <property type="protein sequence ID" value="CAJ60423.1"/>
    <property type="molecule type" value="Genomic_DNA"/>
</dbReference>
<protein>
    <recommendedName>
        <fullName evidence="4">DUF3037 domain-containing protein</fullName>
    </recommendedName>
</protein>
<organism evidence="2 3">
    <name type="scientific">Frankia alni (strain DSM 45986 / CECT 9034 / ACN14a)</name>
    <dbReference type="NCBI Taxonomy" id="326424"/>
    <lineage>
        <taxon>Bacteria</taxon>
        <taxon>Bacillati</taxon>
        <taxon>Actinomycetota</taxon>
        <taxon>Actinomycetes</taxon>
        <taxon>Frankiales</taxon>
        <taxon>Frankiaceae</taxon>
        <taxon>Frankia</taxon>
    </lineage>
</organism>
<dbReference type="OrthoDB" id="9803207at2"/>
<feature type="region of interest" description="Disordered" evidence="1">
    <location>
        <begin position="122"/>
        <end position="149"/>
    </location>
</feature>
<dbReference type="RefSeq" id="WP_011602954.1">
    <property type="nucleotide sequence ID" value="NC_008278.1"/>
</dbReference>
<dbReference type="HOGENOM" id="CLU_138456_0_0_11"/>
<keyword evidence="3" id="KW-1185">Reference proteome</keyword>
<dbReference type="KEGG" id="fal:FRAAL1771"/>
<sequence length="149" mass="16188">MRELFEYAVIRIVPRVERGEFVNVGVMLYCQRSRYLDLRCRLDEGRLGVLDPYLDPAVVVAHLAAFHAVCCGGEQAGPAGRLTAGERFRWLTAPRSTVVQTSPVHTGLTADPAAELDRLASLLVDPPGPPSAPDTTTPDRPRPSTGRAP</sequence>
<dbReference type="STRING" id="326424.FRAAL1771"/>
<dbReference type="Pfam" id="PF11236">
    <property type="entry name" value="DUF3037"/>
    <property type="match status" value="1"/>
</dbReference>
<gene>
    <name evidence="2" type="ordered locus">FRAAL1771</name>
</gene>
<reference evidence="2 3" key="1">
    <citation type="journal article" date="2007" name="Genome Res.">
        <title>Genome characteristics of facultatively symbiotic Frankia sp. strains reflect host range and host plant biogeography.</title>
        <authorList>
            <person name="Normand P."/>
            <person name="Lapierre P."/>
            <person name="Tisa L.S."/>
            <person name="Gogarten J.P."/>
            <person name="Alloisio N."/>
            <person name="Bagnarol E."/>
            <person name="Bassi C.A."/>
            <person name="Berry A.M."/>
            <person name="Bickhart D.M."/>
            <person name="Choisne N."/>
            <person name="Couloux A."/>
            <person name="Cournoyer B."/>
            <person name="Cruveiller S."/>
            <person name="Daubin V."/>
            <person name="Demange N."/>
            <person name="Francino M.P."/>
            <person name="Goltsman E."/>
            <person name="Huang Y."/>
            <person name="Kopp O.R."/>
            <person name="Labarre L."/>
            <person name="Lapidus A."/>
            <person name="Lavire C."/>
            <person name="Marechal J."/>
            <person name="Martinez M."/>
            <person name="Mastronunzio J.E."/>
            <person name="Mullin B.C."/>
            <person name="Niemann J."/>
            <person name="Pujic P."/>
            <person name="Rawnsley T."/>
            <person name="Rouy Z."/>
            <person name="Schenowitz C."/>
            <person name="Sellstedt A."/>
            <person name="Tavares F."/>
            <person name="Tomkins J.P."/>
            <person name="Vallenet D."/>
            <person name="Valverde C."/>
            <person name="Wall L.G."/>
            <person name="Wang Y."/>
            <person name="Medigue C."/>
            <person name="Benson D.R."/>
        </authorList>
    </citation>
    <scope>NUCLEOTIDE SEQUENCE [LARGE SCALE GENOMIC DNA]</scope>
    <source>
        <strain evidence="3">DSM 45986 / CECT 9034 / ACN14a</strain>
    </source>
</reference>
<evidence type="ECO:0000256" key="1">
    <source>
        <dbReference type="SAM" id="MobiDB-lite"/>
    </source>
</evidence>
<name>Q0RPV6_FRAAA</name>
<dbReference type="Proteomes" id="UP000000657">
    <property type="component" value="Chromosome"/>
</dbReference>
<dbReference type="AlphaFoldDB" id="Q0RPV6"/>
<evidence type="ECO:0000313" key="2">
    <source>
        <dbReference type="EMBL" id="CAJ60423.1"/>
    </source>
</evidence>
<dbReference type="InterPro" id="IPR021398">
    <property type="entry name" value="DUF3037"/>
</dbReference>
<evidence type="ECO:0000313" key="3">
    <source>
        <dbReference type="Proteomes" id="UP000000657"/>
    </source>
</evidence>
<accession>Q0RPV6</accession>
<proteinExistence type="predicted"/>
<evidence type="ECO:0008006" key="4">
    <source>
        <dbReference type="Google" id="ProtNLM"/>
    </source>
</evidence>